<dbReference type="PANTHER" id="PTHR30146">
    <property type="entry name" value="LACI-RELATED TRANSCRIPTIONAL REPRESSOR"/>
    <property type="match status" value="1"/>
</dbReference>
<reference evidence="5 6" key="1">
    <citation type="submission" date="2019-02" db="EMBL/GenBank/DDBJ databases">
        <title>Siculibacillus lacustris gen. nov., sp. nov., a new rosette-forming bacterium isolated from a freshwater crater lake (Lake St. Ana, Romania).</title>
        <authorList>
            <person name="Felfoldi T."/>
            <person name="Marton Z."/>
            <person name="Szabo A."/>
            <person name="Mentes A."/>
            <person name="Boka K."/>
            <person name="Marialigeti K."/>
            <person name="Mathe I."/>
            <person name="Koncz M."/>
            <person name="Schumann P."/>
            <person name="Toth E."/>
        </authorList>
    </citation>
    <scope>NUCLEOTIDE SEQUENCE [LARGE SCALE GENOMIC DNA]</scope>
    <source>
        <strain evidence="5 6">SA-279</strain>
    </source>
</reference>
<evidence type="ECO:0000313" key="5">
    <source>
        <dbReference type="EMBL" id="TBW38250.1"/>
    </source>
</evidence>
<keyword evidence="1" id="KW-0805">Transcription regulation</keyword>
<evidence type="ECO:0000256" key="3">
    <source>
        <dbReference type="ARBA" id="ARBA00023163"/>
    </source>
</evidence>
<dbReference type="SUPFAM" id="SSF47413">
    <property type="entry name" value="lambda repressor-like DNA-binding domains"/>
    <property type="match status" value="1"/>
</dbReference>
<dbReference type="GO" id="GO:0000976">
    <property type="term" value="F:transcription cis-regulatory region binding"/>
    <property type="evidence" value="ECO:0007669"/>
    <property type="project" value="TreeGrafter"/>
</dbReference>
<dbReference type="GO" id="GO:0003700">
    <property type="term" value="F:DNA-binding transcription factor activity"/>
    <property type="evidence" value="ECO:0007669"/>
    <property type="project" value="TreeGrafter"/>
</dbReference>
<dbReference type="SMART" id="SM00354">
    <property type="entry name" value="HTH_LACI"/>
    <property type="match status" value="1"/>
</dbReference>
<comment type="caution">
    <text evidence="5">The sequence shown here is derived from an EMBL/GenBank/DDBJ whole genome shotgun (WGS) entry which is preliminary data.</text>
</comment>
<dbReference type="InterPro" id="IPR000843">
    <property type="entry name" value="HTH_LacI"/>
</dbReference>
<dbReference type="OrthoDB" id="9772505at2"/>
<evidence type="ECO:0000313" key="6">
    <source>
        <dbReference type="Proteomes" id="UP000292781"/>
    </source>
</evidence>
<feature type="domain" description="HTH lacI-type" evidence="4">
    <location>
        <begin position="9"/>
        <end position="64"/>
    </location>
</feature>
<dbReference type="Gene3D" id="3.40.50.2300">
    <property type="match status" value="2"/>
</dbReference>
<dbReference type="CDD" id="cd01392">
    <property type="entry name" value="HTH_LacI"/>
    <property type="match status" value="1"/>
</dbReference>
<dbReference type="AlphaFoldDB" id="A0A4Q9VQY2"/>
<dbReference type="SUPFAM" id="SSF53822">
    <property type="entry name" value="Periplasmic binding protein-like I"/>
    <property type="match status" value="1"/>
</dbReference>
<dbReference type="InterPro" id="IPR010982">
    <property type="entry name" value="Lambda_DNA-bd_dom_sf"/>
</dbReference>
<keyword evidence="6" id="KW-1185">Reference proteome</keyword>
<organism evidence="5 6">
    <name type="scientific">Siculibacillus lacustris</name>
    <dbReference type="NCBI Taxonomy" id="1549641"/>
    <lineage>
        <taxon>Bacteria</taxon>
        <taxon>Pseudomonadati</taxon>
        <taxon>Pseudomonadota</taxon>
        <taxon>Alphaproteobacteria</taxon>
        <taxon>Hyphomicrobiales</taxon>
        <taxon>Ancalomicrobiaceae</taxon>
        <taxon>Siculibacillus</taxon>
    </lineage>
</organism>
<dbReference type="Pfam" id="PF00356">
    <property type="entry name" value="LacI"/>
    <property type="match status" value="1"/>
</dbReference>
<dbReference type="InterPro" id="IPR046335">
    <property type="entry name" value="LacI/GalR-like_sensor"/>
</dbReference>
<gene>
    <name evidence="5" type="ORF">EYW49_09905</name>
</gene>
<dbReference type="Proteomes" id="UP000292781">
    <property type="component" value="Unassembled WGS sequence"/>
</dbReference>
<keyword evidence="3" id="KW-0804">Transcription</keyword>
<protein>
    <submittedName>
        <fullName evidence="5">LacI family transcriptional regulator</fullName>
    </submittedName>
</protein>
<dbReference type="Gene3D" id="1.10.260.40">
    <property type="entry name" value="lambda repressor-like DNA-binding domains"/>
    <property type="match status" value="1"/>
</dbReference>
<dbReference type="CDD" id="cd06267">
    <property type="entry name" value="PBP1_LacI_sugar_binding-like"/>
    <property type="match status" value="1"/>
</dbReference>
<sequence length="344" mass="37208">MTLRPERPATIRQVAERVGTSIATVSYVLNGKDRAMRKELREAVWTAARDLGYVGNAAARALKGMQRGLIAVLVPQFGNNFFTRICVEVEAVMRDAGSVVITGNSDEDPAQERSILERLIAQQIDGCIIAPALSRPENLELLARHGVPTVILERSIGADIPSTDFVGHDNFGAGLLATRQLIAAGHRRIAYAGWNSPIANIHDRIEGYRAALAEVDVVPDPAWVLIDDLTLAGGRQVGERLAGLDVTALVIGHHHELAKGILGELGRQGRRWPEDLSIVLIGTPEWRDLVRPSLACIERPEGEMGRRAAELLLKKVETPAHVAPALLLANTFLPGGSIAPPRVP</sequence>
<proteinExistence type="predicted"/>
<dbReference type="RefSeq" id="WP_131309035.1">
    <property type="nucleotide sequence ID" value="NZ_SJFN01000012.1"/>
</dbReference>
<dbReference type="Pfam" id="PF13377">
    <property type="entry name" value="Peripla_BP_3"/>
    <property type="match status" value="1"/>
</dbReference>
<evidence type="ECO:0000256" key="1">
    <source>
        <dbReference type="ARBA" id="ARBA00023015"/>
    </source>
</evidence>
<name>A0A4Q9VQY2_9HYPH</name>
<evidence type="ECO:0000256" key="2">
    <source>
        <dbReference type="ARBA" id="ARBA00023125"/>
    </source>
</evidence>
<keyword evidence="2" id="KW-0238">DNA-binding</keyword>
<evidence type="ECO:0000259" key="4">
    <source>
        <dbReference type="PROSITE" id="PS50932"/>
    </source>
</evidence>
<dbReference type="EMBL" id="SJFN01000012">
    <property type="protein sequence ID" value="TBW38250.1"/>
    <property type="molecule type" value="Genomic_DNA"/>
</dbReference>
<dbReference type="PANTHER" id="PTHR30146:SF109">
    <property type="entry name" value="HTH-TYPE TRANSCRIPTIONAL REGULATOR GALS"/>
    <property type="match status" value="1"/>
</dbReference>
<dbReference type="PROSITE" id="PS50932">
    <property type="entry name" value="HTH_LACI_2"/>
    <property type="match status" value="1"/>
</dbReference>
<accession>A0A4Q9VQY2</accession>
<dbReference type="InterPro" id="IPR028082">
    <property type="entry name" value="Peripla_BP_I"/>
</dbReference>